<dbReference type="EMBL" id="VMKJ01000027">
    <property type="protein sequence ID" value="TVO34926.1"/>
    <property type="molecule type" value="Genomic_DNA"/>
</dbReference>
<dbReference type="NCBIfam" id="TIGR03506">
    <property type="entry name" value="FlgEFG_subfam"/>
    <property type="match status" value="1"/>
</dbReference>
<dbReference type="InterPro" id="IPR037925">
    <property type="entry name" value="FlgE/F/G-like"/>
</dbReference>
<evidence type="ECO:0000256" key="4">
    <source>
        <dbReference type="ARBA" id="ARBA00038560"/>
    </source>
</evidence>
<reference evidence="10 11" key="1">
    <citation type="submission" date="2019-07" db="EMBL/GenBank/DDBJ databases">
        <title>The draft genome sequence of Vibrio algivorus M1486.</title>
        <authorList>
            <person name="Meng X."/>
        </authorList>
    </citation>
    <scope>NUCLEOTIDE SEQUENCE [LARGE SCALE GENOMIC DNA]</scope>
    <source>
        <strain evidence="10 11">M1486</strain>
    </source>
</reference>
<dbReference type="InterPro" id="IPR010930">
    <property type="entry name" value="Flg_bb/hook_C_dom"/>
</dbReference>
<organism evidence="10 11">
    <name type="scientific">Vibrio algivorus</name>
    <dbReference type="NCBI Taxonomy" id="1667024"/>
    <lineage>
        <taxon>Bacteria</taxon>
        <taxon>Pseudomonadati</taxon>
        <taxon>Pseudomonadota</taxon>
        <taxon>Gammaproteobacteria</taxon>
        <taxon>Vibrionales</taxon>
        <taxon>Vibrionaceae</taxon>
        <taxon>Vibrio</taxon>
    </lineage>
</organism>
<comment type="caution">
    <text evidence="10">The sequence shown here is derived from an EMBL/GenBank/DDBJ whole genome shotgun (WGS) entry which is preliminary data.</text>
</comment>
<dbReference type="GO" id="GO:0030694">
    <property type="term" value="C:bacterial-type flagellum basal body, rod"/>
    <property type="evidence" value="ECO:0007669"/>
    <property type="project" value="UniProtKB-UniRule"/>
</dbReference>
<dbReference type="PANTHER" id="PTHR30435">
    <property type="entry name" value="FLAGELLAR PROTEIN"/>
    <property type="match status" value="1"/>
</dbReference>
<dbReference type="PANTHER" id="PTHR30435:SF18">
    <property type="entry name" value="FLAGELLAR BASAL-BODY ROD PROTEIN FLGF"/>
    <property type="match status" value="1"/>
</dbReference>
<dbReference type="Pfam" id="PF06429">
    <property type="entry name" value="Flg_bbr_C"/>
    <property type="match status" value="1"/>
</dbReference>
<evidence type="ECO:0000313" key="11">
    <source>
        <dbReference type="Proteomes" id="UP000319828"/>
    </source>
</evidence>
<accession>A0A557P2N0</accession>
<sequence length="245" mass="26381">MNPILFTAAKGAERAMLAQDVRANNLANVNTVGFKMLLENSQYMKVDGSGFESSVTARTNSASNNFKAGSDIVTNRPLDAQIIDSGFFAVQGNDTETAELYTRDGSFKVDQDGNLMLGKRSVLDAGGQPINIPEYQEINIDSDGIISIIPPGGGANIEVAELKLVKPESFDMTLDPTGLFVTKTGEPLPADETVEVRSGYLESSNVSSLEELVSIMSLQRQYEMQVKTMAAASEIEQMGNQLLKG</sequence>
<dbReference type="OrthoDB" id="9804559at2"/>
<keyword evidence="3 6" id="KW-0975">Bacterial flagellum</keyword>
<feature type="domain" description="Flagellar basal-body/hook protein C-terminal" evidence="8">
    <location>
        <begin position="197"/>
        <end position="242"/>
    </location>
</feature>
<keyword evidence="10" id="KW-0282">Flagellum</keyword>
<dbReference type="AlphaFoldDB" id="A0A557P2N0"/>
<name>A0A557P2N0_9VIBR</name>
<dbReference type="InterPro" id="IPR053967">
    <property type="entry name" value="LlgE_F_G-like_D1"/>
</dbReference>
<gene>
    <name evidence="10" type="ORF">FOF44_12600</name>
</gene>
<evidence type="ECO:0000256" key="6">
    <source>
        <dbReference type="RuleBase" id="RU362116"/>
    </source>
</evidence>
<dbReference type="Proteomes" id="UP000319828">
    <property type="component" value="Unassembled WGS sequence"/>
</dbReference>
<dbReference type="Pfam" id="PF22692">
    <property type="entry name" value="LlgE_F_G_D1"/>
    <property type="match status" value="1"/>
</dbReference>
<evidence type="ECO:0000256" key="5">
    <source>
        <dbReference type="ARBA" id="ARBA00040228"/>
    </source>
</evidence>
<dbReference type="InterPro" id="IPR020013">
    <property type="entry name" value="Flagellar_FlgE/F/G"/>
</dbReference>
<proteinExistence type="inferred from homology"/>
<dbReference type="InterPro" id="IPR001444">
    <property type="entry name" value="Flag_bb_rod_N"/>
</dbReference>
<dbReference type="GO" id="GO:0071978">
    <property type="term" value="P:bacterial-type flagellum-dependent swarming motility"/>
    <property type="evidence" value="ECO:0007669"/>
    <property type="project" value="TreeGrafter"/>
</dbReference>
<feature type="domain" description="Flagellar hook protein FlgE/F/G-like D1" evidence="9">
    <location>
        <begin position="85"/>
        <end position="147"/>
    </location>
</feature>
<dbReference type="NCBIfam" id="NF009280">
    <property type="entry name" value="PRK12640.1"/>
    <property type="match status" value="1"/>
</dbReference>
<feature type="domain" description="Flagellar basal body rod protein N-terminal" evidence="7">
    <location>
        <begin position="7"/>
        <end position="35"/>
    </location>
</feature>
<keyword evidence="10" id="KW-0969">Cilium</keyword>
<dbReference type="RefSeq" id="WP_144388618.1">
    <property type="nucleotide sequence ID" value="NZ_CANNCB010000032.1"/>
</dbReference>
<evidence type="ECO:0000259" key="8">
    <source>
        <dbReference type="Pfam" id="PF06429"/>
    </source>
</evidence>
<comment type="subunit">
    <text evidence="4 6">The basal body constitutes a major portion of the flagellar organelle and consists of five rings (E,L,P,S, and M) mounted on a central rod. The rod consists of about 26 subunits of FlgG in the distal portion, and FlgB, FlgC and FlgF are thought to build up the proximal portion of the rod with about 6 subunits each.</text>
</comment>
<evidence type="ECO:0000259" key="9">
    <source>
        <dbReference type="Pfam" id="PF22692"/>
    </source>
</evidence>
<comment type="subcellular location">
    <subcellularLocation>
        <location evidence="1 6">Bacterial flagellum basal body</location>
    </subcellularLocation>
</comment>
<protein>
    <recommendedName>
        <fullName evidence="5 6">Flagellar basal-body rod protein FlgF</fullName>
    </recommendedName>
</protein>
<evidence type="ECO:0000313" key="10">
    <source>
        <dbReference type="EMBL" id="TVO34926.1"/>
    </source>
</evidence>
<evidence type="ECO:0000259" key="7">
    <source>
        <dbReference type="Pfam" id="PF00460"/>
    </source>
</evidence>
<evidence type="ECO:0000256" key="3">
    <source>
        <dbReference type="ARBA" id="ARBA00023143"/>
    </source>
</evidence>
<keyword evidence="10" id="KW-0966">Cell projection</keyword>
<dbReference type="Pfam" id="PF00460">
    <property type="entry name" value="Flg_bb_rod"/>
    <property type="match status" value="1"/>
</dbReference>
<dbReference type="SUPFAM" id="SSF117143">
    <property type="entry name" value="Flagellar hook protein flgE"/>
    <property type="match status" value="1"/>
</dbReference>
<evidence type="ECO:0000256" key="1">
    <source>
        <dbReference type="ARBA" id="ARBA00004117"/>
    </source>
</evidence>
<evidence type="ECO:0000256" key="2">
    <source>
        <dbReference type="ARBA" id="ARBA00009677"/>
    </source>
</evidence>
<comment type="similarity">
    <text evidence="2 6">Belongs to the flagella basal body rod proteins family.</text>
</comment>